<organism evidence="11 12">
    <name type="scientific">Caldimonas mangrovi</name>
    <dbReference type="NCBI Taxonomy" id="2944811"/>
    <lineage>
        <taxon>Bacteria</taxon>
        <taxon>Pseudomonadati</taxon>
        <taxon>Pseudomonadota</taxon>
        <taxon>Betaproteobacteria</taxon>
        <taxon>Burkholderiales</taxon>
        <taxon>Sphaerotilaceae</taxon>
        <taxon>Caldimonas</taxon>
    </lineage>
</organism>
<evidence type="ECO:0000259" key="10">
    <source>
        <dbReference type="PROSITE" id="PS50878"/>
    </source>
</evidence>
<evidence type="ECO:0000256" key="7">
    <source>
        <dbReference type="ARBA" id="ARBA00023118"/>
    </source>
</evidence>
<evidence type="ECO:0000256" key="5">
    <source>
        <dbReference type="ARBA" id="ARBA00022842"/>
    </source>
</evidence>
<evidence type="ECO:0000256" key="8">
    <source>
        <dbReference type="ARBA" id="ARBA00034120"/>
    </source>
</evidence>
<dbReference type="PRINTS" id="PR00866">
    <property type="entry name" value="RNADNAPOLMS"/>
</dbReference>
<dbReference type="PANTHER" id="PTHR34047:SF7">
    <property type="entry name" value="RNA-DIRECTED DNA POLYMERASE"/>
    <property type="match status" value="1"/>
</dbReference>
<comment type="catalytic activity">
    <reaction evidence="9">
        <text>DNA(n) + a 2'-deoxyribonucleoside 5'-triphosphate = DNA(n+1) + diphosphate</text>
        <dbReference type="Rhea" id="RHEA:22508"/>
        <dbReference type="Rhea" id="RHEA-COMP:17339"/>
        <dbReference type="Rhea" id="RHEA-COMP:17340"/>
        <dbReference type="ChEBI" id="CHEBI:33019"/>
        <dbReference type="ChEBI" id="CHEBI:61560"/>
        <dbReference type="ChEBI" id="CHEBI:173112"/>
        <dbReference type="EC" id="2.7.7.49"/>
    </reaction>
</comment>
<protein>
    <recommendedName>
        <fullName evidence="1">RNA-directed DNA polymerase</fullName>
        <ecNumber evidence="1">2.7.7.49</ecNumber>
    </recommendedName>
</protein>
<sequence length="453" mass="50354">MNAGSVHFAALGIARTLLAGSREQHALHARLVECVDAPAEWMHGLAERLGQWPAHRWQQHSIGSLAAWLAHDAHFLQAWEVMRGPRIRRYILRPWAQMHPRPLGLDGLLLPPWPAPGDLAAWLQLTPQALWRLSLPEGWQRRRPLHEQHYRFIPSPKRSGGWRLLEAPEPHLKALQRRVLDGALAQVPVHQAVHGYVPGRSVVTHAQQHVGRAVVVRFDLQDFFASVTASRVHATWRTLGYPAPVARVLTALCTVATPEPVLERLRGLGALTWRQAQRLRDAHLPQGAPTSPALANLCAFSLDLRLAGLAEAFGAGYSRYADDLVFSGDASLARQAARLQLQVARAALDEGFALQHRKTQVLRAGRRQQVCGIVVNRHTNLPRAEFDRLKAMLHRALTRGLDHVDAPGGGEVSEYLRGRVAWAMQLNPAKASVLRELLQRLDVPAVPQERASS</sequence>
<keyword evidence="2" id="KW-0808">Transferase</keyword>
<evidence type="ECO:0000256" key="3">
    <source>
        <dbReference type="ARBA" id="ARBA00022695"/>
    </source>
</evidence>
<keyword evidence="7" id="KW-0051">Antiviral defense</keyword>
<reference evidence="11" key="1">
    <citation type="submission" date="2022-05" db="EMBL/GenBank/DDBJ databases">
        <title>Schlegelella sp. nov., isolated from mangrove soil.</title>
        <authorList>
            <person name="Liu Y."/>
            <person name="Ge X."/>
            <person name="Liu W."/>
        </authorList>
    </citation>
    <scope>NUCLEOTIDE SEQUENCE</scope>
    <source>
        <strain evidence="11">S2-27</strain>
    </source>
</reference>
<keyword evidence="3" id="KW-0548">Nucleotidyltransferase</keyword>
<keyword evidence="6 11" id="KW-0695">RNA-directed DNA polymerase</keyword>
<dbReference type="InterPro" id="IPR000477">
    <property type="entry name" value="RT_dom"/>
</dbReference>
<proteinExistence type="inferred from homology"/>
<dbReference type="RefSeq" id="WP_251780256.1">
    <property type="nucleotide sequence ID" value="NZ_JAMKFE010000014.1"/>
</dbReference>
<comment type="similarity">
    <text evidence="8">Belongs to the bacterial reverse transcriptase family.</text>
</comment>
<evidence type="ECO:0000313" key="12">
    <source>
        <dbReference type="Proteomes" id="UP001165541"/>
    </source>
</evidence>
<evidence type="ECO:0000313" key="11">
    <source>
        <dbReference type="EMBL" id="MCM5681773.1"/>
    </source>
</evidence>
<dbReference type="InterPro" id="IPR051083">
    <property type="entry name" value="GrpII_Intron_Splice-Mob/Def"/>
</dbReference>
<name>A0ABT0YSQ2_9BURK</name>
<comment type="caution">
    <text evidence="11">The sequence shown here is derived from an EMBL/GenBank/DDBJ whole genome shotgun (WGS) entry which is preliminary data.</text>
</comment>
<keyword evidence="4" id="KW-0479">Metal-binding</keyword>
<dbReference type="InterPro" id="IPR043502">
    <property type="entry name" value="DNA/RNA_pol_sf"/>
</dbReference>
<gene>
    <name evidence="11" type="ORF">M8A51_19775</name>
</gene>
<dbReference type="EC" id="2.7.7.49" evidence="1"/>
<feature type="domain" description="Reverse transcriptase" evidence="10">
    <location>
        <begin position="134"/>
        <end position="375"/>
    </location>
</feature>
<dbReference type="EMBL" id="JAMKFE010000014">
    <property type="protein sequence ID" value="MCM5681773.1"/>
    <property type="molecule type" value="Genomic_DNA"/>
</dbReference>
<dbReference type="InterPro" id="IPR000123">
    <property type="entry name" value="Reverse_transcriptase_msDNA"/>
</dbReference>
<evidence type="ECO:0000256" key="2">
    <source>
        <dbReference type="ARBA" id="ARBA00022679"/>
    </source>
</evidence>
<dbReference type="SUPFAM" id="SSF56672">
    <property type="entry name" value="DNA/RNA polymerases"/>
    <property type="match status" value="1"/>
</dbReference>
<evidence type="ECO:0000256" key="4">
    <source>
        <dbReference type="ARBA" id="ARBA00022723"/>
    </source>
</evidence>
<dbReference type="Pfam" id="PF00078">
    <property type="entry name" value="RVT_1"/>
    <property type="match status" value="1"/>
</dbReference>
<dbReference type="CDD" id="cd03487">
    <property type="entry name" value="RT_Bac_retron_II"/>
    <property type="match status" value="1"/>
</dbReference>
<dbReference type="PROSITE" id="PS50878">
    <property type="entry name" value="RT_POL"/>
    <property type="match status" value="1"/>
</dbReference>
<evidence type="ECO:0000256" key="9">
    <source>
        <dbReference type="ARBA" id="ARBA00048173"/>
    </source>
</evidence>
<evidence type="ECO:0000256" key="6">
    <source>
        <dbReference type="ARBA" id="ARBA00022918"/>
    </source>
</evidence>
<dbReference type="Proteomes" id="UP001165541">
    <property type="component" value="Unassembled WGS sequence"/>
</dbReference>
<accession>A0ABT0YSQ2</accession>
<dbReference type="GO" id="GO:0003964">
    <property type="term" value="F:RNA-directed DNA polymerase activity"/>
    <property type="evidence" value="ECO:0007669"/>
    <property type="project" value="UniProtKB-KW"/>
</dbReference>
<keyword evidence="5" id="KW-0460">Magnesium</keyword>
<dbReference type="PANTHER" id="PTHR34047">
    <property type="entry name" value="NUCLEAR INTRON MATURASE 1, MITOCHONDRIAL-RELATED"/>
    <property type="match status" value="1"/>
</dbReference>
<keyword evidence="12" id="KW-1185">Reference proteome</keyword>
<evidence type="ECO:0000256" key="1">
    <source>
        <dbReference type="ARBA" id="ARBA00012493"/>
    </source>
</evidence>